<keyword evidence="2" id="KW-0238">DNA-binding</keyword>
<feature type="domain" description="HTH araC/xylS-type" evidence="4">
    <location>
        <begin position="221"/>
        <end position="319"/>
    </location>
</feature>
<evidence type="ECO:0000313" key="6">
    <source>
        <dbReference type="Proteomes" id="UP001595530"/>
    </source>
</evidence>
<dbReference type="Gene3D" id="3.40.50.880">
    <property type="match status" value="1"/>
</dbReference>
<dbReference type="PANTHER" id="PTHR43130">
    <property type="entry name" value="ARAC-FAMILY TRANSCRIPTIONAL REGULATOR"/>
    <property type="match status" value="1"/>
</dbReference>
<keyword evidence="3" id="KW-0804">Transcription</keyword>
<comment type="caution">
    <text evidence="5">The sequence shown here is derived from an EMBL/GenBank/DDBJ whole genome shotgun (WGS) entry which is preliminary data.</text>
</comment>
<dbReference type="Proteomes" id="UP001595530">
    <property type="component" value="Unassembled WGS sequence"/>
</dbReference>
<dbReference type="InterPro" id="IPR002818">
    <property type="entry name" value="DJ-1/PfpI"/>
</dbReference>
<protein>
    <submittedName>
        <fullName evidence="5">GlxA family transcriptional regulator</fullName>
    </submittedName>
</protein>
<dbReference type="Gene3D" id="1.10.10.60">
    <property type="entry name" value="Homeodomain-like"/>
    <property type="match status" value="1"/>
</dbReference>
<evidence type="ECO:0000256" key="3">
    <source>
        <dbReference type="ARBA" id="ARBA00023163"/>
    </source>
</evidence>
<dbReference type="CDD" id="cd03136">
    <property type="entry name" value="GATase1_AraC_ArgR_like"/>
    <property type="match status" value="1"/>
</dbReference>
<gene>
    <name evidence="5" type="ORF">ACFOFO_18845</name>
</gene>
<keyword evidence="6" id="KW-1185">Reference proteome</keyword>
<dbReference type="PROSITE" id="PS00041">
    <property type="entry name" value="HTH_ARAC_FAMILY_1"/>
    <property type="match status" value="1"/>
</dbReference>
<dbReference type="InterPro" id="IPR018060">
    <property type="entry name" value="HTH_AraC"/>
</dbReference>
<evidence type="ECO:0000259" key="4">
    <source>
        <dbReference type="PROSITE" id="PS01124"/>
    </source>
</evidence>
<accession>A0ABV7F7C7</accession>
<dbReference type="InterPro" id="IPR052158">
    <property type="entry name" value="INH-QAR"/>
</dbReference>
<dbReference type="PROSITE" id="PS01124">
    <property type="entry name" value="HTH_ARAC_FAMILY_2"/>
    <property type="match status" value="1"/>
</dbReference>
<dbReference type="PANTHER" id="PTHR43130:SF3">
    <property type="entry name" value="HTH-TYPE TRANSCRIPTIONAL REGULATOR RV1931C"/>
    <property type="match status" value="1"/>
</dbReference>
<dbReference type="InterPro" id="IPR009057">
    <property type="entry name" value="Homeodomain-like_sf"/>
</dbReference>
<sequence>MSPQKIAEVSHIGFLVLKNFSMIAFANALEPLRMANYLSRKNLYSWSVISADDASSPASNGLSLSPIYHPNDAPPCDILFVCGGTNVREAVSDDVISLLRTYAANGTPMGALCTGTFALAKAGLLNGYRCAIHWENLAAIREEFPKILFSQELFVIDRNMFTCSGGTAPLDLMLNLIRLKGGKSLAADVSEQFSVERIRDHKDQQHIPLLARIGSGHEALLDAAVFMEMNIEEPFALDYLADQVGLSLRQLERLFKRYLDTTPAQHYLNLRLRRAREFLLQTNMSVMDVTVACGFQSSSHFCKSYRSLFGYPPSRERYQESLCDAA</sequence>
<dbReference type="SUPFAM" id="SSF46689">
    <property type="entry name" value="Homeodomain-like"/>
    <property type="match status" value="2"/>
</dbReference>
<dbReference type="InterPro" id="IPR029062">
    <property type="entry name" value="Class_I_gatase-like"/>
</dbReference>
<organism evidence="5 6">
    <name type="scientific">Undibacterium arcticum</name>
    <dbReference type="NCBI Taxonomy" id="1762892"/>
    <lineage>
        <taxon>Bacteria</taxon>
        <taxon>Pseudomonadati</taxon>
        <taxon>Pseudomonadota</taxon>
        <taxon>Betaproteobacteria</taxon>
        <taxon>Burkholderiales</taxon>
        <taxon>Oxalobacteraceae</taxon>
        <taxon>Undibacterium</taxon>
    </lineage>
</organism>
<evidence type="ECO:0000313" key="5">
    <source>
        <dbReference type="EMBL" id="MFC3109993.1"/>
    </source>
</evidence>
<keyword evidence="1" id="KW-0805">Transcription regulation</keyword>
<evidence type="ECO:0000256" key="2">
    <source>
        <dbReference type="ARBA" id="ARBA00023125"/>
    </source>
</evidence>
<dbReference type="Pfam" id="PF01965">
    <property type="entry name" value="DJ-1_PfpI"/>
    <property type="match status" value="1"/>
</dbReference>
<dbReference type="SUPFAM" id="SSF52317">
    <property type="entry name" value="Class I glutamine amidotransferase-like"/>
    <property type="match status" value="1"/>
</dbReference>
<dbReference type="InterPro" id="IPR018062">
    <property type="entry name" value="HTH_AraC-typ_CS"/>
</dbReference>
<dbReference type="SMART" id="SM00342">
    <property type="entry name" value="HTH_ARAC"/>
    <property type="match status" value="1"/>
</dbReference>
<name>A0ABV7F7C7_9BURK</name>
<dbReference type="RefSeq" id="WP_390322439.1">
    <property type="nucleotide sequence ID" value="NZ_JBHRTP010000066.1"/>
</dbReference>
<reference evidence="6" key="1">
    <citation type="journal article" date="2019" name="Int. J. Syst. Evol. Microbiol.">
        <title>The Global Catalogue of Microorganisms (GCM) 10K type strain sequencing project: providing services to taxonomists for standard genome sequencing and annotation.</title>
        <authorList>
            <consortium name="The Broad Institute Genomics Platform"/>
            <consortium name="The Broad Institute Genome Sequencing Center for Infectious Disease"/>
            <person name="Wu L."/>
            <person name="Ma J."/>
        </authorList>
    </citation>
    <scope>NUCLEOTIDE SEQUENCE [LARGE SCALE GENOMIC DNA]</scope>
    <source>
        <strain evidence="6">KCTC 42986</strain>
    </source>
</reference>
<dbReference type="EMBL" id="JBHRTP010000066">
    <property type="protein sequence ID" value="MFC3109993.1"/>
    <property type="molecule type" value="Genomic_DNA"/>
</dbReference>
<dbReference type="Pfam" id="PF12833">
    <property type="entry name" value="HTH_18"/>
    <property type="match status" value="1"/>
</dbReference>
<evidence type="ECO:0000256" key="1">
    <source>
        <dbReference type="ARBA" id="ARBA00023015"/>
    </source>
</evidence>
<proteinExistence type="predicted"/>